<dbReference type="Proteomes" id="UP000594262">
    <property type="component" value="Unplaced"/>
</dbReference>
<proteinExistence type="predicted"/>
<accession>A0A7M5X411</accession>
<protein>
    <submittedName>
        <fullName evidence="1">Uncharacterized protein</fullName>
    </submittedName>
</protein>
<name>A0A7M5X411_9CNID</name>
<evidence type="ECO:0000313" key="2">
    <source>
        <dbReference type="Proteomes" id="UP000594262"/>
    </source>
</evidence>
<dbReference type="EnsemblMetazoa" id="CLYHEMT017652.1">
    <property type="protein sequence ID" value="CLYHEMP017652.1"/>
    <property type="gene ID" value="CLYHEMG017652"/>
</dbReference>
<organism evidence="1 2">
    <name type="scientific">Clytia hemisphaerica</name>
    <dbReference type="NCBI Taxonomy" id="252671"/>
    <lineage>
        <taxon>Eukaryota</taxon>
        <taxon>Metazoa</taxon>
        <taxon>Cnidaria</taxon>
        <taxon>Hydrozoa</taxon>
        <taxon>Hydroidolina</taxon>
        <taxon>Leptothecata</taxon>
        <taxon>Obeliida</taxon>
        <taxon>Clytiidae</taxon>
        <taxon>Clytia</taxon>
    </lineage>
</organism>
<dbReference type="RefSeq" id="XP_066919250.1">
    <property type="nucleotide sequence ID" value="XM_067063149.1"/>
</dbReference>
<reference evidence="1" key="1">
    <citation type="submission" date="2021-01" db="UniProtKB">
        <authorList>
            <consortium name="EnsemblMetazoa"/>
        </authorList>
    </citation>
    <scope>IDENTIFICATION</scope>
</reference>
<keyword evidence="2" id="KW-1185">Reference proteome</keyword>
<dbReference type="GeneID" id="136806563"/>
<sequence length="239" mass="27645">MNIQALSCIKWSNRDLYVKAGDFMSKMLVTREEIIKGQGLLYDTYKNQRWQWSEENNPTGFQIKSSDTGMKYITDRFDGKSSIWIGTFHGNKLITSMRLAFRTDENPFFDLELYHNKESGKTQLDKVLSEKNLTEISRFSTSLEYQNNRVGGAMTILILAKFLVKYNLSGFTTSQYDFFSKYGYSELVDDSFDYGDGVKTKVWLYPKNGVRFGLKLFMGNMEQNFKGVTYGWVSPSSKL</sequence>
<dbReference type="AlphaFoldDB" id="A0A7M5X411"/>
<evidence type="ECO:0000313" key="1">
    <source>
        <dbReference type="EnsemblMetazoa" id="CLYHEMP017652.1"/>
    </source>
</evidence>